<dbReference type="InterPro" id="IPR001851">
    <property type="entry name" value="ABC_transp_permease"/>
</dbReference>
<protein>
    <submittedName>
        <fullName evidence="7">ABC-type uncharacterized transport system, permease component</fullName>
    </submittedName>
</protein>
<evidence type="ECO:0000256" key="4">
    <source>
        <dbReference type="ARBA" id="ARBA00022989"/>
    </source>
</evidence>
<dbReference type="RefSeq" id="WP_055067062.1">
    <property type="nucleotide sequence ID" value="NZ_CP173697.1"/>
</dbReference>
<dbReference type="EMBL" id="CVRR01000005">
    <property type="protein sequence ID" value="CRL33890.1"/>
    <property type="molecule type" value="Genomic_DNA"/>
</dbReference>
<dbReference type="GO" id="GO:0022857">
    <property type="term" value="F:transmembrane transporter activity"/>
    <property type="evidence" value="ECO:0007669"/>
    <property type="project" value="InterPro"/>
</dbReference>
<feature type="transmembrane region" description="Helical" evidence="6">
    <location>
        <begin position="12"/>
        <end position="28"/>
    </location>
</feature>
<evidence type="ECO:0000256" key="2">
    <source>
        <dbReference type="ARBA" id="ARBA00022475"/>
    </source>
</evidence>
<organism evidence="7 8">
    <name type="scientific">Roseburia faecis</name>
    <dbReference type="NCBI Taxonomy" id="301302"/>
    <lineage>
        <taxon>Bacteria</taxon>
        <taxon>Bacillati</taxon>
        <taxon>Bacillota</taxon>
        <taxon>Clostridia</taxon>
        <taxon>Lachnospirales</taxon>
        <taxon>Lachnospiraceae</taxon>
        <taxon>Roseburia</taxon>
    </lineage>
</organism>
<feature type="transmembrane region" description="Helical" evidence="6">
    <location>
        <begin position="125"/>
        <end position="151"/>
    </location>
</feature>
<dbReference type="AlphaFoldDB" id="A0A0M6WD72"/>
<keyword evidence="2" id="KW-1003">Cell membrane</keyword>
<evidence type="ECO:0000256" key="1">
    <source>
        <dbReference type="ARBA" id="ARBA00004651"/>
    </source>
</evidence>
<keyword evidence="5 6" id="KW-0472">Membrane</keyword>
<dbReference type="GO" id="GO:0005886">
    <property type="term" value="C:plasma membrane"/>
    <property type="evidence" value="ECO:0007669"/>
    <property type="project" value="UniProtKB-SubCell"/>
</dbReference>
<keyword evidence="3 6" id="KW-0812">Transmembrane</keyword>
<feature type="transmembrane region" description="Helical" evidence="6">
    <location>
        <begin position="185"/>
        <end position="205"/>
    </location>
</feature>
<feature type="transmembrane region" description="Helical" evidence="6">
    <location>
        <begin position="86"/>
        <end position="105"/>
    </location>
</feature>
<evidence type="ECO:0000313" key="8">
    <source>
        <dbReference type="Proteomes" id="UP000049979"/>
    </source>
</evidence>
<evidence type="ECO:0000256" key="6">
    <source>
        <dbReference type="SAM" id="Phobius"/>
    </source>
</evidence>
<gene>
    <name evidence="7" type="ORF">M72_03351</name>
</gene>
<feature type="transmembrane region" description="Helical" evidence="6">
    <location>
        <begin position="244"/>
        <end position="262"/>
    </location>
</feature>
<evidence type="ECO:0000256" key="3">
    <source>
        <dbReference type="ARBA" id="ARBA00022692"/>
    </source>
</evidence>
<reference evidence="8" key="1">
    <citation type="submission" date="2015-05" db="EMBL/GenBank/DDBJ databases">
        <authorList>
            <consortium name="Pathogen Informatics"/>
        </authorList>
    </citation>
    <scope>NUCLEOTIDE SEQUENCE [LARGE SCALE GENOMIC DNA]</scope>
    <source>
        <strain evidence="8">M72</strain>
    </source>
</reference>
<feature type="transmembrane region" description="Helical" evidence="6">
    <location>
        <begin position="211"/>
        <end position="232"/>
    </location>
</feature>
<comment type="subcellular location">
    <subcellularLocation>
        <location evidence="1">Cell membrane</location>
        <topology evidence="1">Multi-pass membrane protein</topology>
    </subcellularLocation>
</comment>
<evidence type="ECO:0000313" key="7">
    <source>
        <dbReference type="EMBL" id="CRL33890.1"/>
    </source>
</evidence>
<dbReference type="Proteomes" id="UP000049979">
    <property type="component" value="Unassembled WGS sequence"/>
</dbReference>
<feature type="transmembrane region" description="Helical" evidence="6">
    <location>
        <begin position="57"/>
        <end position="79"/>
    </location>
</feature>
<keyword evidence="4 6" id="KW-1133">Transmembrane helix</keyword>
<dbReference type="PANTHER" id="PTHR32196">
    <property type="entry name" value="ABC TRANSPORTER PERMEASE PROTEIN YPHD-RELATED-RELATED"/>
    <property type="match status" value="1"/>
</dbReference>
<name>A0A0M6WD72_9FIRM</name>
<keyword evidence="8" id="KW-1185">Reference proteome</keyword>
<dbReference type="OrthoDB" id="9778389at2"/>
<dbReference type="CDD" id="cd06574">
    <property type="entry name" value="TM_PBP1_branched-chain-AA_like"/>
    <property type="match status" value="1"/>
</dbReference>
<evidence type="ECO:0000256" key="5">
    <source>
        <dbReference type="ARBA" id="ARBA00023136"/>
    </source>
</evidence>
<dbReference type="STRING" id="301302.ERS852420_00031"/>
<proteinExistence type="predicted"/>
<dbReference type="PANTHER" id="PTHR32196:SF69">
    <property type="entry name" value="BRANCHED-CHAIN AMINO ACID TRANSPORT SYSTEM, PERMEASE PROTEIN"/>
    <property type="match status" value="1"/>
</dbReference>
<sequence length="293" mass="31355">MTLVLSVLEQGMIYAIMALGIYITYTILDFPDLTVDGSFPLGAALSAVLISKGMNPVLTLVIAFAAGAVAGTLTGLIHVKLKVRDLLSGIIMMTALYTVNLRIAGRANLPIYNMTTLFDNALVKKVFSGALAPFANTIIILIITLIMKFLLDWYMNTKSGYLLRAVGDNETIVTSMGVDKGVIKIIGLAIANGLVTLSGCIFAQQQRYFDISMGTGTMVIGLASVIIGISLLKKVTFIRVTTSVVIGSIVYKACVAIAIRLGMPSSDLKLITAVLFLVILVLGMDRKKRKKVA</sequence>
<dbReference type="Pfam" id="PF02653">
    <property type="entry name" value="BPD_transp_2"/>
    <property type="match status" value="1"/>
</dbReference>
<accession>A0A0M6WD72</accession>
<feature type="transmembrane region" description="Helical" evidence="6">
    <location>
        <begin position="268"/>
        <end position="284"/>
    </location>
</feature>